<reference evidence="3" key="2">
    <citation type="submission" date="2020-05" db="UniProtKB">
        <authorList>
            <consortium name="EnsemblMetazoa"/>
        </authorList>
    </citation>
    <scope>IDENTIFICATION</scope>
    <source>
        <strain evidence="3">IAEA</strain>
    </source>
</reference>
<sequence>MKLEVIDSLNFKLFIVLHVRACNGTHTCTYNIRKTSSVLTTIAAAAAAAAVAAILYDTMMGGCLELRQAVDPAKPIDIRSIVVLVRLSNESYLTARRLESTKEEIGRTGRHRMSRSIIASFPRHTSNNAGRLTYCGRFESHQKTDTKRTIHQRSNNGNSNSTLTNNTKQGNRISSNSRNNISSGPTLYNNQQTEQIELKIVADFQEASSNSVVAVAFQGSSNEGVFLCE</sequence>
<dbReference type="VEuPathDB" id="VectorBase:GBRI035299"/>
<feature type="compositionally biased region" description="Low complexity" evidence="1">
    <location>
        <begin position="154"/>
        <end position="183"/>
    </location>
</feature>
<evidence type="ECO:0000313" key="4">
    <source>
        <dbReference type="Proteomes" id="UP000091820"/>
    </source>
</evidence>
<name>A0A1A9WWS6_9MUSC</name>
<dbReference type="Proteomes" id="UP000091820">
    <property type="component" value="Unassembled WGS sequence"/>
</dbReference>
<feature type="transmembrane region" description="Helical" evidence="2">
    <location>
        <begin position="38"/>
        <end position="56"/>
    </location>
</feature>
<keyword evidence="4" id="KW-1185">Reference proteome</keyword>
<keyword evidence="2" id="KW-0472">Membrane</keyword>
<dbReference type="EnsemblMetazoa" id="GBRI035299-RA">
    <property type="protein sequence ID" value="GBRI035299-PA"/>
    <property type="gene ID" value="GBRI035299"/>
</dbReference>
<feature type="region of interest" description="Disordered" evidence="1">
    <location>
        <begin position="141"/>
        <end position="187"/>
    </location>
</feature>
<evidence type="ECO:0000313" key="3">
    <source>
        <dbReference type="EnsemblMetazoa" id="GBRI035299-PA"/>
    </source>
</evidence>
<evidence type="ECO:0000256" key="1">
    <source>
        <dbReference type="SAM" id="MobiDB-lite"/>
    </source>
</evidence>
<keyword evidence="2" id="KW-0812">Transmembrane</keyword>
<evidence type="ECO:0000256" key="2">
    <source>
        <dbReference type="SAM" id="Phobius"/>
    </source>
</evidence>
<reference evidence="4" key="1">
    <citation type="submission" date="2014-03" db="EMBL/GenBank/DDBJ databases">
        <authorList>
            <person name="Aksoy S."/>
            <person name="Warren W."/>
            <person name="Wilson R.K."/>
        </authorList>
    </citation>
    <scope>NUCLEOTIDE SEQUENCE [LARGE SCALE GENOMIC DNA]</scope>
    <source>
        <strain evidence="4">IAEA</strain>
    </source>
</reference>
<keyword evidence="2" id="KW-1133">Transmembrane helix</keyword>
<dbReference type="AlphaFoldDB" id="A0A1A9WWS6"/>
<organism evidence="3 4">
    <name type="scientific">Glossina brevipalpis</name>
    <dbReference type="NCBI Taxonomy" id="37001"/>
    <lineage>
        <taxon>Eukaryota</taxon>
        <taxon>Metazoa</taxon>
        <taxon>Ecdysozoa</taxon>
        <taxon>Arthropoda</taxon>
        <taxon>Hexapoda</taxon>
        <taxon>Insecta</taxon>
        <taxon>Pterygota</taxon>
        <taxon>Neoptera</taxon>
        <taxon>Endopterygota</taxon>
        <taxon>Diptera</taxon>
        <taxon>Brachycera</taxon>
        <taxon>Muscomorpha</taxon>
        <taxon>Hippoboscoidea</taxon>
        <taxon>Glossinidae</taxon>
        <taxon>Glossina</taxon>
    </lineage>
</organism>
<accession>A0A1A9WWS6</accession>
<proteinExistence type="predicted"/>
<protein>
    <submittedName>
        <fullName evidence="3">Uncharacterized protein</fullName>
    </submittedName>
</protein>